<dbReference type="EMBL" id="CP077095">
    <property type="protein sequence ID" value="QXI38187.1"/>
    <property type="molecule type" value="Genomic_DNA"/>
</dbReference>
<dbReference type="KEGG" id="pxn:HU772_023150"/>
<proteinExistence type="predicted"/>
<evidence type="ECO:0000313" key="3">
    <source>
        <dbReference type="Proteomes" id="UP000633418"/>
    </source>
</evidence>
<accession>A0A9E6PWN1</accession>
<feature type="region of interest" description="Disordered" evidence="1">
    <location>
        <begin position="1330"/>
        <end position="1356"/>
    </location>
</feature>
<evidence type="ECO:0000313" key="2">
    <source>
        <dbReference type="EMBL" id="QXI38187.1"/>
    </source>
</evidence>
<reference evidence="2 3" key="2">
    <citation type="journal article" date="2021" name="Microorganisms">
        <title>The Ever-Expanding Pseudomonas Genus: Description of 43 New Species and Partition of the Pseudomonas putida Group.</title>
        <authorList>
            <person name="Girard L."/>
            <person name="Lood C."/>
            <person name="Hofte M."/>
            <person name="Vandamme P."/>
            <person name="Rokni-Zadeh H."/>
            <person name="van Noort V."/>
            <person name="Lavigne R."/>
            <person name="De Mot R."/>
        </authorList>
    </citation>
    <scope>NUCLEOTIDE SEQUENCE [LARGE SCALE GENOMIC DNA]</scope>
    <source>
        <strain evidence="2 3">RW9S1A</strain>
    </source>
</reference>
<organism evidence="2 3">
    <name type="scientific">Pseudomonas xantholysinigenes</name>
    <dbReference type="NCBI Taxonomy" id="2745490"/>
    <lineage>
        <taxon>Bacteria</taxon>
        <taxon>Pseudomonadati</taxon>
        <taxon>Pseudomonadota</taxon>
        <taxon>Gammaproteobacteria</taxon>
        <taxon>Pseudomonadales</taxon>
        <taxon>Pseudomonadaceae</taxon>
        <taxon>Pseudomonas</taxon>
    </lineage>
</organism>
<name>A0A9E6PWN1_9PSED</name>
<sequence>MTTPSNTAVLTIRQAVARYFMSRPTLRQALESEAYLRLLKQYPSLTVHQPSLHSAAQVYVMYPADENNFRAIKPLMEIILEAVRSGESILFTAEHTFKSQKDGTLVVDEIDAEGKVTGIFKIEADTLNSTLNDLVSNALEYLKRAQIAYWNAADEGDSRLGATSRQQWLCETLRIGLAASLDSDTVDDNQRGCLQALLVGDTQGFGLYAVEAVMQRGEASFRELQPHLLISTRDETANVWLWCPPAGLADGFDDEESFAHAFERMMRQRYDFDALRWNRYELEGDMFMQQAGLILEFLLGKIDSLSVQAFDSVALLESCLHGLTDPASLLLDLDIVTGDPMRMALPGWLAELPDNRRFRVGRVLLDIALRQAESSGRSSLDGIQSPRAYAVQRLEEQMTKSYPAYLVYHPDDLLITLEPEDDDDSPDPVSLTEWALYQHLALNGRTPLSVQHRDASIQLLSWVSVAALRQLVETVDVGGYYPGYVSAQLADPAALSARIRRFAKEWRTQLLLVGLKMWSDGQLSESRWQALAEFCYSTADMKSNVDIAPLAFSVQNLRTRDEVTYMFVIRFRVPAFVLLFSPLYDDDSLVVENDLEKLLNTIKQSPTLVARILDWMSDGAKATYDNNGFQTPHITQGVGVSPAEQDEVEVPPPARISFLPWLADVDTRMFQSMRAMVVKVADNATVSNSEARWSFISGYFIRFFRLLSLLPGPIGNAMKALFALKDIETVLVDHAHAGEHSLASTWSGIFTDLAWGFLFRHTRVQLDLVETPAWVDVDGVLIEPEQRFGLARAVSKGVDYLPGELLRRPGQQVDIASGWGAGPMARQRALASYTAGVDLSTEHRDVASGLYRIGQDTLVELDTLSYRVTNRDHELRVLAGDGRLGPALWRGTEWHVKPGLLGGMGGRAPGRGLGASRGKLQVAVNKSRDTVRAAKYAFMEILKRIAAIDADIARERSVQEVTRLNADGQLTEDMITARISASQAKLVELQAQRDKMSLEGVQARERSLHATRQLDDEIGRLLKYTPVADRSGLLTEQVRWRASCLSDGLYIRDMLLRLCDWQGLGVTAGTLNGRLLTEITTGLKDYRRRLTGAVPLIARMLAAMDSIDELAALLPVTEQFPHGNQLKTVEQFIDAHYFNVIDTRIEYVWQLTELSLAPPKTKQQARWHKVTGKLAGESLRTAAHAHGDLLSSNLAPADRIEILQNAWYAYSNALYQASKQVRGGGGGVDAAMLQKYMEQLELLKQSARSLLVEAVFELEDDTKGQSRRLVYAVKEGVQKAVRTARGDLVVATERLLADGTSVLEVMSVDGGEVVHTFHREGDAWVETLPQAPVPDSESEPKPLPEPAPSQAVAKAQRVLEDGEGVREDVQELIASDGDHRDLSERVDRHIQALKDAQEPLQDTDDLLPRLRDAVQEWTKSKDAWLTELFSKTQKPSAQALSYLHRQGLLEITYERREVAKDRSAFDEYKISLSQSRKGRRGQALWAAHFHLASHDALAADFVVGHLKLWSERKFGRESEQALREQGRILHRGRISLEQAQGIIPFNP</sequence>
<dbReference type="RefSeq" id="WP_186656582.1">
    <property type="nucleotide sequence ID" value="NZ_CP077095.1"/>
</dbReference>
<gene>
    <name evidence="2" type="ORF">HU772_023150</name>
</gene>
<keyword evidence="3" id="KW-1185">Reference proteome</keyword>
<protein>
    <submittedName>
        <fullName evidence="2">Uncharacterized protein</fullName>
    </submittedName>
</protein>
<dbReference type="Proteomes" id="UP000633418">
    <property type="component" value="Chromosome"/>
</dbReference>
<evidence type="ECO:0000256" key="1">
    <source>
        <dbReference type="SAM" id="MobiDB-lite"/>
    </source>
</evidence>
<reference evidence="2 3" key="1">
    <citation type="journal article" date="2020" name="Microorganisms">
        <title>Reliable Identification of Environmental Pseudomonas Isolates Using the rpoD Gene.</title>
        <authorList>
            <consortium name="The Broad Institute Genome Sequencing Platform"/>
            <person name="Girard L."/>
            <person name="Lood C."/>
            <person name="Rokni-Zadeh H."/>
            <person name="van Noort V."/>
            <person name="Lavigne R."/>
            <person name="De Mot R."/>
        </authorList>
    </citation>
    <scope>NUCLEOTIDE SEQUENCE [LARGE SCALE GENOMIC DNA]</scope>
    <source>
        <strain evidence="2 3">RW9S1A</strain>
    </source>
</reference>